<keyword evidence="2" id="KW-1185">Reference proteome</keyword>
<gene>
    <name evidence="1" type="ORF">HYDPIDRAFT_67654</name>
</gene>
<sequence>AIELQNNNAILFGNPAHLFDILICSQLKANLNNNLATDVLHEQLANMLSLKQWIETVQKLDNKHCKLLTHQKQVAEDAI</sequence>
<reference evidence="1 2" key="1">
    <citation type="submission" date="2014-04" db="EMBL/GenBank/DDBJ databases">
        <title>Evolutionary Origins and Diversification of the Mycorrhizal Mutualists.</title>
        <authorList>
            <consortium name="DOE Joint Genome Institute"/>
            <consortium name="Mycorrhizal Genomics Consortium"/>
            <person name="Kohler A."/>
            <person name="Kuo A."/>
            <person name="Nagy L.G."/>
            <person name="Floudas D."/>
            <person name="Copeland A."/>
            <person name="Barry K.W."/>
            <person name="Cichocki N."/>
            <person name="Veneault-Fourrey C."/>
            <person name="LaButti K."/>
            <person name="Lindquist E.A."/>
            <person name="Lipzen A."/>
            <person name="Lundell T."/>
            <person name="Morin E."/>
            <person name="Murat C."/>
            <person name="Riley R."/>
            <person name="Ohm R."/>
            <person name="Sun H."/>
            <person name="Tunlid A."/>
            <person name="Henrissat B."/>
            <person name="Grigoriev I.V."/>
            <person name="Hibbett D.S."/>
            <person name="Martin F."/>
        </authorList>
    </citation>
    <scope>NUCLEOTIDE SEQUENCE [LARGE SCALE GENOMIC DNA]</scope>
    <source>
        <strain evidence="1 2">MD-312</strain>
    </source>
</reference>
<evidence type="ECO:0000313" key="2">
    <source>
        <dbReference type="Proteomes" id="UP000053820"/>
    </source>
</evidence>
<dbReference type="AlphaFoldDB" id="A0A0C9V1L9"/>
<name>A0A0C9V1L9_9AGAM</name>
<proteinExistence type="predicted"/>
<evidence type="ECO:0000313" key="1">
    <source>
        <dbReference type="EMBL" id="KIJ59139.1"/>
    </source>
</evidence>
<accession>A0A0C9V1L9</accession>
<dbReference type="OrthoDB" id="2666339at2759"/>
<feature type="non-terminal residue" evidence="1">
    <location>
        <position position="79"/>
    </location>
</feature>
<protein>
    <submittedName>
        <fullName evidence="1">Uncharacterized protein</fullName>
    </submittedName>
</protein>
<dbReference type="HOGENOM" id="CLU_2612484_0_0_1"/>
<feature type="non-terminal residue" evidence="1">
    <location>
        <position position="1"/>
    </location>
</feature>
<organism evidence="1 2">
    <name type="scientific">Hydnomerulius pinastri MD-312</name>
    <dbReference type="NCBI Taxonomy" id="994086"/>
    <lineage>
        <taxon>Eukaryota</taxon>
        <taxon>Fungi</taxon>
        <taxon>Dikarya</taxon>
        <taxon>Basidiomycota</taxon>
        <taxon>Agaricomycotina</taxon>
        <taxon>Agaricomycetes</taxon>
        <taxon>Agaricomycetidae</taxon>
        <taxon>Boletales</taxon>
        <taxon>Boletales incertae sedis</taxon>
        <taxon>Leucogyrophana</taxon>
    </lineage>
</organism>
<dbReference type="EMBL" id="KN839896">
    <property type="protein sequence ID" value="KIJ59139.1"/>
    <property type="molecule type" value="Genomic_DNA"/>
</dbReference>
<dbReference type="Proteomes" id="UP000053820">
    <property type="component" value="Unassembled WGS sequence"/>
</dbReference>